<evidence type="ECO:0000259" key="2">
    <source>
        <dbReference type="PROSITE" id="PS51782"/>
    </source>
</evidence>
<name>A0ABT2U994_9BACL</name>
<dbReference type="InterPro" id="IPR036779">
    <property type="entry name" value="LysM_dom_sf"/>
</dbReference>
<feature type="compositionally biased region" description="Gly residues" evidence="1">
    <location>
        <begin position="320"/>
        <end position="329"/>
    </location>
</feature>
<dbReference type="Proteomes" id="UP001652445">
    <property type="component" value="Unassembled WGS sequence"/>
</dbReference>
<sequence>MDDRAFGLGGFGGLESLGGFRGGFVGQPSYNRPDPRVRLFPFFSLSSFSFPFFRGEDDRDGNYYAQHLSQEGESMEQIAQMYNVPQPILEAMNPHIQNPNDIAPGSTSYIPRLDKMHCTTMYVQEVVPVNAAQPASFREPEQQTMPYPGIPHMYAQGQYPNLNYPPAFSQQFYGVHPQAGGYYGPHGVGFQAGGHLGGHGVGVHAGSNFGSHGLGVHAGGHLAGYGTGVHAGTHFGSQGVGVQAGGHLGNLGAGVHAGTHLGHGTNGHGVGVHAGGHLGGHGAGIHAGSHFGGHGVGVHAGGHWGNHEAGVHADSQFGSHGVGGHVGGHMGEHSSGHHHGHEGGNQ</sequence>
<organism evidence="3 4">
    <name type="scientific">Paenibacillus baimaensis</name>
    <dbReference type="NCBI Taxonomy" id="2982185"/>
    <lineage>
        <taxon>Bacteria</taxon>
        <taxon>Bacillati</taxon>
        <taxon>Bacillota</taxon>
        <taxon>Bacilli</taxon>
        <taxon>Bacillales</taxon>
        <taxon>Paenibacillaceae</taxon>
        <taxon>Paenibacillus</taxon>
    </lineage>
</organism>
<feature type="domain" description="LysM" evidence="2">
    <location>
        <begin position="65"/>
        <end position="110"/>
    </location>
</feature>
<reference evidence="3 4" key="1">
    <citation type="submission" date="2022-09" db="EMBL/GenBank/DDBJ databases">
        <authorList>
            <person name="Han X.L."/>
            <person name="Wang Q."/>
            <person name="Lu T."/>
        </authorList>
    </citation>
    <scope>NUCLEOTIDE SEQUENCE [LARGE SCALE GENOMIC DNA]</scope>
    <source>
        <strain evidence="3 4">WQ 127069</strain>
    </source>
</reference>
<gene>
    <name evidence="3" type="ORF">OB236_03605</name>
</gene>
<feature type="region of interest" description="Disordered" evidence="1">
    <location>
        <begin position="320"/>
        <end position="346"/>
    </location>
</feature>
<accession>A0ABT2U994</accession>
<dbReference type="InterPro" id="IPR018392">
    <property type="entry name" value="LysM"/>
</dbReference>
<evidence type="ECO:0000313" key="3">
    <source>
        <dbReference type="EMBL" id="MCU6791210.1"/>
    </source>
</evidence>
<dbReference type="PROSITE" id="PS51782">
    <property type="entry name" value="LYSM"/>
    <property type="match status" value="1"/>
</dbReference>
<comment type="caution">
    <text evidence="3">The sequence shown here is derived from an EMBL/GenBank/DDBJ whole genome shotgun (WGS) entry which is preliminary data.</text>
</comment>
<proteinExistence type="predicted"/>
<dbReference type="CDD" id="cd00118">
    <property type="entry name" value="LysM"/>
    <property type="match status" value="1"/>
</dbReference>
<protein>
    <submittedName>
        <fullName evidence="3">LysM peptidoglycan-binding domain-containing protein</fullName>
    </submittedName>
</protein>
<dbReference type="EMBL" id="JAOQIO010000007">
    <property type="protein sequence ID" value="MCU6791210.1"/>
    <property type="molecule type" value="Genomic_DNA"/>
</dbReference>
<evidence type="ECO:0000256" key="1">
    <source>
        <dbReference type="SAM" id="MobiDB-lite"/>
    </source>
</evidence>
<keyword evidence="4" id="KW-1185">Reference proteome</keyword>
<dbReference type="Pfam" id="PF01476">
    <property type="entry name" value="LysM"/>
    <property type="match status" value="1"/>
</dbReference>
<dbReference type="Gene3D" id="3.10.350.10">
    <property type="entry name" value="LysM domain"/>
    <property type="match status" value="1"/>
</dbReference>
<dbReference type="RefSeq" id="WP_262682794.1">
    <property type="nucleotide sequence ID" value="NZ_JAOQIO010000007.1"/>
</dbReference>
<evidence type="ECO:0000313" key="4">
    <source>
        <dbReference type="Proteomes" id="UP001652445"/>
    </source>
</evidence>